<protein>
    <recommendedName>
        <fullName evidence="7">S-adenosyl-L-methionine-dependent methyltransferase</fullName>
    </recommendedName>
</protein>
<reference evidence="5 6" key="1">
    <citation type="submission" date="2019-02" db="EMBL/GenBank/DDBJ databases">
        <title>Genome sequencing of the rare red list fungi Phlebia centrifuga.</title>
        <authorList>
            <person name="Buettner E."/>
            <person name="Kellner H."/>
        </authorList>
    </citation>
    <scope>NUCLEOTIDE SEQUENCE [LARGE SCALE GENOMIC DNA]</scope>
    <source>
        <strain evidence="5 6">DSM 108282</strain>
    </source>
</reference>
<dbReference type="PANTHER" id="PTHR43591:SF24">
    <property type="entry name" value="2-METHOXY-6-POLYPRENYL-1,4-BENZOQUINOL METHYLASE, MITOCHONDRIAL"/>
    <property type="match status" value="1"/>
</dbReference>
<organism evidence="5 6">
    <name type="scientific">Hermanssonia centrifuga</name>
    <dbReference type="NCBI Taxonomy" id="98765"/>
    <lineage>
        <taxon>Eukaryota</taxon>
        <taxon>Fungi</taxon>
        <taxon>Dikarya</taxon>
        <taxon>Basidiomycota</taxon>
        <taxon>Agaricomycotina</taxon>
        <taxon>Agaricomycetes</taxon>
        <taxon>Polyporales</taxon>
        <taxon>Meruliaceae</taxon>
        <taxon>Hermanssonia</taxon>
    </lineage>
</organism>
<evidence type="ECO:0000256" key="2">
    <source>
        <dbReference type="ARBA" id="ARBA00022679"/>
    </source>
</evidence>
<dbReference type="InterPro" id="IPR029063">
    <property type="entry name" value="SAM-dependent_MTases_sf"/>
</dbReference>
<keyword evidence="3" id="KW-0949">S-adenosyl-L-methionine</keyword>
<sequence length="342" mass="39111">MAIEPSPRHLNATYSDSSSESDSPDEIAPPWPESDHSDTSSDVTELDQDDFPNYFEERNGRLFPSHGNPPYPLPVDADEQQRANLQHALLFRLTGEHYRGPVQRVLREKRRALDLCTGTGQWVLDMAHEFPNVRWHGIDIVPIATRRPPDNVYFEMADVNQAFRFQAEYFDFVHARAVSMAVRDYPVLLDEVARVLRPGGLFLACEWGRCVEMADGRDPRLFVPRTCDFFNAVNQALVSRGITAIAAHIPTWLQESGHFNHIRRHVFKMPLGASPRDSQERGEIGTQFKNIMRLYANSMRVMLIETGWNSSEVEALIRGYLYEMDTVPGIVCLYSTVYARRI</sequence>
<dbReference type="CDD" id="cd02440">
    <property type="entry name" value="AdoMet_MTases"/>
    <property type="match status" value="1"/>
</dbReference>
<dbReference type="InterPro" id="IPR023576">
    <property type="entry name" value="UbiE/COQ5_MeTrFase_CS"/>
</dbReference>
<dbReference type="Proteomes" id="UP000309038">
    <property type="component" value="Unassembled WGS sequence"/>
</dbReference>
<dbReference type="EMBL" id="SGPJ01000384">
    <property type="protein sequence ID" value="THG94877.1"/>
    <property type="molecule type" value="Genomic_DNA"/>
</dbReference>
<evidence type="ECO:0000313" key="5">
    <source>
        <dbReference type="EMBL" id="THG94877.1"/>
    </source>
</evidence>
<evidence type="ECO:0000256" key="1">
    <source>
        <dbReference type="ARBA" id="ARBA00022603"/>
    </source>
</evidence>
<evidence type="ECO:0000256" key="4">
    <source>
        <dbReference type="SAM" id="MobiDB-lite"/>
    </source>
</evidence>
<gene>
    <name evidence="5" type="ORF">EW026_g6677</name>
</gene>
<dbReference type="AlphaFoldDB" id="A0A4S4KC01"/>
<dbReference type="SUPFAM" id="SSF53335">
    <property type="entry name" value="S-adenosyl-L-methionine-dependent methyltransferases"/>
    <property type="match status" value="1"/>
</dbReference>
<feature type="region of interest" description="Disordered" evidence="4">
    <location>
        <begin position="1"/>
        <end position="49"/>
    </location>
</feature>
<evidence type="ECO:0000313" key="6">
    <source>
        <dbReference type="Proteomes" id="UP000309038"/>
    </source>
</evidence>
<accession>A0A4S4KC01</accession>
<dbReference type="GO" id="GO:0008168">
    <property type="term" value="F:methyltransferase activity"/>
    <property type="evidence" value="ECO:0007669"/>
    <property type="project" value="UniProtKB-KW"/>
</dbReference>
<dbReference type="PANTHER" id="PTHR43591">
    <property type="entry name" value="METHYLTRANSFERASE"/>
    <property type="match status" value="1"/>
</dbReference>
<comment type="caution">
    <text evidence="5">The sequence shown here is derived from an EMBL/GenBank/DDBJ whole genome shotgun (WGS) entry which is preliminary data.</text>
</comment>
<keyword evidence="6" id="KW-1185">Reference proteome</keyword>
<dbReference type="GO" id="GO:0032259">
    <property type="term" value="P:methylation"/>
    <property type="evidence" value="ECO:0007669"/>
    <property type="project" value="UniProtKB-KW"/>
</dbReference>
<keyword evidence="1" id="KW-0489">Methyltransferase</keyword>
<proteinExistence type="predicted"/>
<keyword evidence="2" id="KW-0808">Transferase</keyword>
<dbReference type="Gene3D" id="3.40.50.150">
    <property type="entry name" value="Vaccinia Virus protein VP39"/>
    <property type="match status" value="1"/>
</dbReference>
<evidence type="ECO:0000256" key="3">
    <source>
        <dbReference type="ARBA" id="ARBA00022691"/>
    </source>
</evidence>
<name>A0A4S4KC01_9APHY</name>
<dbReference type="PROSITE" id="PS01184">
    <property type="entry name" value="UBIE_2"/>
    <property type="match status" value="1"/>
</dbReference>
<dbReference type="Pfam" id="PF13489">
    <property type="entry name" value="Methyltransf_23"/>
    <property type="match status" value="1"/>
</dbReference>
<evidence type="ECO:0008006" key="7">
    <source>
        <dbReference type="Google" id="ProtNLM"/>
    </source>
</evidence>